<feature type="compositionally biased region" description="Polar residues" evidence="1">
    <location>
        <begin position="195"/>
        <end position="204"/>
    </location>
</feature>
<feature type="compositionally biased region" description="Low complexity" evidence="1">
    <location>
        <begin position="128"/>
        <end position="138"/>
    </location>
</feature>
<evidence type="ECO:0000256" key="1">
    <source>
        <dbReference type="SAM" id="MobiDB-lite"/>
    </source>
</evidence>
<keyword evidence="3" id="KW-1185">Reference proteome</keyword>
<evidence type="ECO:0000313" key="2">
    <source>
        <dbReference type="EMBL" id="CAH1436187.1"/>
    </source>
</evidence>
<dbReference type="InterPro" id="IPR044277">
    <property type="entry name" value="GIP1"/>
</dbReference>
<dbReference type="PANTHER" id="PTHR46775">
    <property type="entry name" value="FLOCCULATION PROTEIN (DUF1296)"/>
    <property type="match status" value="1"/>
</dbReference>
<feature type="compositionally biased region" description="Polar residues" evidence="1">
    <location>
        <begin position="227"/>
        <end position="238"/>
    </location>
</feature>
<feature type="region of interest" description="Disordered" evidence="1">
    <location>
        <begin position="74"/>
        <end position="138"/>
    </location>
</feature>
<organism evidence="2 3">
    <name type="scientific">Lactuca virosa</name>
    <dbReference type="NCBI Taxonomy" id="75947"/>
    <lineage>
        <taxon>Eukaryota</taxon>
        <taxon>Viridiplantae</taxon>
        <taxon>Streptophyta</taxon>
        <taxon>Embryophyta</taxon>
        <taxon>Tracheophyta</taxon>
        <taxon>Spermatophyta</taxon>
        <taxon>Magnoliopsida</taxon>
        <taxon>eudicotyledons</taxon>
        <taxon>Gunneridae</taxon>
        <taxon>Pentapetalae</taxon>
        <taxon>asterids</taxon>
        <taxon>campanulids</taxon>
        <taxon>Asterales</taxon>
        <taxon>Asteraceae</taxon>
        <taxon>Cichorioideae</taxon>
        <taxon>Cichorieae</taxon>
        <taxon>Lactucinae</taxon>
        <taxon>Lactuca</taxon>
    </lineage>
</organism>
<accession>A0AAU9NED0</accession>
<comment type="caution">
    <text evidence="2">The sequence shown here is derived from an EMBL/GenBank/DDBJ whole genome shotgun (WGS) entry which is preliminary data.</text>
</comment>
<dbReference type="PANTHER" id="PTHR46775:SF1">
    <property type="entry name" value="FLOCCULATION PROTEIN (DUF1296)"/>
    <property type="match status" value="1"/>
</dbReference>
<name>A0AAU9NED0_9ASTR</name>
<evidence type="ECO:0000313" key="3">
    <source>
        <dbReference type="Proteomes" id="UP001157418"/>
    </source>
</evidence>
<sequence length="262" mass="29074">MQSCLFRLLIFKALGKEEVSEVLVSRNRSTIIVPARSTRDEGWSAFRNTLEEINEASKLFVLPNQENGIINKGAEEGANQSIPQGQKSKETSFESDKKQSAVTSSTSSSKMEGQVPKTSKYTSASKTPSVSPSPGLVLSKRRWDPVSFREWGRMWFQSLLHDQDHLLMSPFPFPGLHQMQSRNENVDGEEDHLQHPTTSSSNVPENLPTEGDMSSNAGPEYRELKQETSSSSLPTPSHQYPAVHTSANPNFSFAFMPPMIGS</sequence>
<feature type="compositionally biased region" description="Polar residues" evidence="1">
    <location>
        <begin position="116"/>
        <end position="127"/>
    </location>
</feature>
<dbReference type="Proteomes" id="UP001157418">
    <property type="component" value="Unassembled WGS sequence"/>
</dbReference>
<dbReference type="AlphaFoldDB" id="A0AAU9NED0"/>
<proteinExistence type="predicted"/>
<gene>
    <name evidence="2" type="ORF">LVIROSA_LOCUS22575</name>
</gene>
<dbReference type="GO" id="GO:0051082">
    <property type="term" value="F:unfolded protein binding"/>
    <property type="evidence" value="ECO:0007669"/>
    <property type="project" value="TreeGrafter"/>
</dbReference>
<feature type="region of interest" description="Disordered" evidence="1">
    <location>
        <begin position="177"/>
        <end position="250"/>
    </location>
</feature>
<dbReference type="EMBL" id="CAKMRJ010004445">
    <property type="protein sequence ID" value="CAH1436187.1"/>
    <property type="molecule type" value="Genomic_DNA"/>
</dbReference>
<reference evidence="2 3" key="1">
    <citation type="submission" date="2022-01" db="EMBL/GenBank/DDBJ databases">
        <authorList>
            <person name="Xiong W."/>
            <person name="Schranz E."/>
        </authorList>
    </citation>
    <scope>NUCLEOTIDE SEQUENCE [LARGE SCALE GENOMIC DNA]</scope>
</reference>
<feature type="compositionally biased region" description="Basic and acidic residues" evidence="1">
    <location>
        <begin position="87"/>
        <end position="99"/>
    </location>
</feature>
<protein>
    <submittedName>
        <fullName evidence="2">Uncharacterized protein</fullName>
    </submittedName>
</protein>